<dbReference type="EMBL" id="ML975152">
    <property type="protein sequence ID" value="KAF1814699.1"/>
    <property type="molecule type" value="Genomic_DNA"/>
</dbReference>
<feature type="signal peptide" evidence="3">
    <location>
        <begin position="1"/>
        <end position="16"/>
    </location>
</feature>
<dbReference type="InterPro" id="IPR019826">
    <property type="entry name" value="Carboxylesterase_B_AS"/>
</dbReference>
<feature type="chain" id="PRO_5044517668" description="Carboxylic ester hydrolase" evidence="3">
    <location>
        <begin position="17"/>
        <end position="483"/>
    </location>
</feature>
<dbReference type="PANTHER" id="PTHR43918:SF4">
    <property type="entry name" value="CARBOXYLIC ESTER HYDROLASE"/>
    <property type="match status" value="1"/>
</dbReference>
<dbReference type="Gene3D" id="3.40.50.1820">
    <property type="entry name" value="alpha/beta hydrolase"/>
    <property type="match status" value="2"/>
</dbReference>
<dbReference type="RefSeq" id="XP_033536330.1">
    <property type="nucleotide sequence ID" value="XM_033674552.1"/>
</dbReference>
<reference evidence="5 7" key="1">
    <citation type="submission" date="2020-01" db="EMBL/GenBank/DDBJ databases">
        <authorList>
            <consortium name="DOE Joint Genome Institute"/>
            <person name="Haridas S."/>
            <person name="Albert R."/>
            <person name="Binder M."/>
            <person name="Bloem J."/>
            <person name="Labutti K."/>
            <person name="Salamov A."/>
            <person name="Andreopoulos B."/>
            <person name="Baker S.E."/>
            <person name="Barry K."/>
            <person name="Bills G."/>
            <person name="Bluhm B.H."/>
            <person name="Cannon C."/>
            <person name="Castanera R."/>
            <person name="Culley D.E."/>
            <person name="Daum C."/>
            <person name="Ezra D."/>
            <person name="Gonzalez J.B."/>
            <person name="Henrissat B."/>
            <person name="Kuo A."/>
            <person name="Liang C."/>
            <person name="Lipzen A."/>
            <person name="Lutzoni F."/>
            <person name="Magnuson J."/>
            <person name="Mondo S."/>
            <person name="Nolan M."/>
            <person name="Ohm R."/>
            <person name="Pangilinan J."/>
            <person name="Park H.-J."/>
            <person name="Ramirez L."/>
            <person name="Alfaro M."/>
            <person name="Sun H."/>
            <person name="Tritt A."/>
            <person name="Yoshinaga Y."/>
            <person name="Zwiers L.-H."/>
            <person name="Turgeon B.G."/>
            <person name="Goodwin S.B."/>
            <person name="Spatafora J.W."/>
            <person name="Crous P.W."/>
            <person name="Grigoriev I.V."/>
        </authorList>
    </citation>
    <scope>NUCLEOTIDE SEQUENCE</scope>
    <source>
        <strain evidence="5 7">CBS 781.70</strain>
    </source>
</reference>
<evidence type="ECO:0000313" key="7">
    <source>
        <dbReference type="RefSeq" id="XP_033536330.1"/>
    </source>
</evidence>
<dbReference type="EC" id="3.1.1.-" evidence="3"/>
<dbReference type="Pfam" id="PF00135">
    <property type="entry name" value="COesterase"/>
    <property type="match status" value="1"/>
</dbReference>
<keyword evidence="6" id="KW-1185">Reference proteome</keyword>
<evidence type="ECO:0000256" key="2">
    <source>
        <dbReference type="ARBA" id="ARBA00022801"/>
    </source>
</evidence>
<dbReference type="InterPro" id="IPR050654">
    <property type="entry name" value="AChE-related_enzymes"/>
</dbReference>
<keyword evidence="2 3" id="KW-0378">Hydrolase</keyword>
<dbReference type="PANTHER" id="PTHR43918">
    <property type="entry name" value="ACETYLCHOLINESTERASE"/>
    <property type="match status" value="1"/>
</dbReference>
<dbReference type="InterPro" id="IPR029058">
    <property type="entry name" value="AB_hydrolase_fold"/>
</dbReference>
<evidence type="ECO:0000313" key="6">
    <source>
        <dbReference type="Proteomes" id="UP000504638"/>
    </source>
</evidence>
<organism evidence="5">
    <name type="scientific">Eremomyces bilateralis CBS 781.70</name>
    <dbReference type="NCBI Taxonomy" id="1392243"/>
    <lineage>
        <taxon>Eukaryota</taxon>
        <taxon>Fungi</taxon>
        <taxon>Dikarya</taxon>
        <taxon>Ascomycota</taxon>
        <taxon>Pezizomycotina</taxon>
        <taxon>Dothideomycetes</taxon>
        <taxon>Dothideomycetes incertae sedis</taxon>
        <taxon>Eremomycetales</taxon>
        <taxon>Eremomycetaceae</taxon>
        <taxon>Eremomyces</taxon>
    </lineage>
</organism>
<dbReference type="Proteomes" id="UP000504638">
    <property type="component" value="Unplaced"/>
</dbReference>
<reference evidence="7" key="3">
    <citation type="submission" date="2025-04" db="UniProtKB">
        <authorList>
            <consortium name="RefSeq"/>
        </authorList>
    </citation>
    <scope>IDENTIFICATION</scope>
    <source>
        <strain evidence="7">CBS 781.70</strain>
    </source>
</reference>
<evidence type="ECO:0000256" key="1">
    <source>
        <dbReference type="ARBA" id="ARBA00005964"/>
    </source>
</evidence>
<proteinExistence type="inferred from homology"/>
<sequence length="483" mass="51882">MLLQLTIAILAGIACGRPACWSIGQPVNTSSGPVIGHGADWKPEVSEYLGVPYAEPPVGELRFAAPKPFKGNKSITATTFGSSCPENIGGPASTMTDVDEDCLTLNIWTKPQVGEKSKAVMIWIYGGGFGSGRSSTPLYNGARLADEHDVVVVSVNYRVNIYGFPRAPFIPDLNPGLLDQRSGVEWVRDNIAQFGGDPKRIVLFGQSAGGGSVDMYSFAYPQDPIVYGLISQSGVAANSVGPPQNTSSAWWESSRSLGCGGIEAGKSTLACMRSKSWQEITDSVPRRGVSANIGAGGFGPTLDNKTVLPDYNGRRAKGIFAKIPMLVGNTNYEKGFYEDLARQRNETLPATYRPPELDGCGTHAAALSYRNAGINAWRYLYAGTWGNDTAPGAGHGAEIALVMGTIDHPTRNNSTPEEAKLSLRLRRAWTAFAKDPVNGLVKLGWPLYDENSEDPTLIRLGGRNSARIVYEPRSKYDRCPSSP</sequence>
<name>A0A6G1GA23_9PEZI</name>
<dbReference type="GO" id="GO:0052689">
    <property type="term" value="F:carboxylic ester hydrolase activity"/>
    <property type="evidence" value="ECO:0007669"/>
    <property type="project" value="TreeGrafter"/>
</dbReference>
<comment type="similarity">
    <text evidence="1 3">Belongs to the type-B carboxylesterase/lipase family.</text>
</comment>
<dbReference type="AlphaFoldDB" id="A0A6G1GA23"/>
<dbReference type="PROSITE" id="PS00122">
    <property type="entry name" value="CARBOXYLESTERASE_B_1"/>
    <property type="match status" value="1"/>
</dbReference>
<dbReference type="SUPFAM" id="SSF53474">
    <property type="entry name" value="alpha/beta-Hydrolases"/>
    <property type="match status" value="1"/>
</dbReference>
<reference evidence="7" key="2">
    <citation type="submission" date="2020-04" db="EMBL/GenBank/DDBJ databases">
        <authorList>
            <consortium name="NCBI Genome Project"/>
        </authorList>
    </citation>
    <scope>NUCLEOTIDE SEQUENCE</scope>
    <source>
        <strain evidence="7">CBS 781.70</strain>
    </source>
</reference>
<feature type="domain" description="Carboxylesterase type B" evidence="4">
    <location>
        <begin position="27"/>
        <end position="341"/>
    </location>
</feature>
<protein>
    <recommendedName>
        <fullName evidence="3">Carboxylic ester hydrolase</fullName>
        <ecNumber evidence="3">3.1.1.-</ecNumber>
    </recommendedName>
</protein>
<dbReference type="OrthoDB" id="408631at2759"/>
<keyword evidence="3" id="KW-0732">Signal</keyword>
<gene>
    <name evidence="5 7" type="ORF">P152DRAFT_229809</name>
</gene>
<evidence type="ECO:0000256" key="3">
    <source>
        <dbReference type="RuleBase" id="RU361235"/>
    </source>
</evidence>
<evidence type="ECO:0000313" key="5">
    <source>
        <dbReference type="EMBL" id="KAF1814699.1"/>
    </source>
</evidence>
<dbReference type="InterPro" id="IPR002018">
    <property type="entry name" value="CarbesteraseB"/>
</dbReference>
<accession>A0A6G1GA23</accession>
<dbReference type="GeneID" id="54415122"/>
<evidence type="ECO:0000259" key="4">
    <source>
        <dbReference type="Pfam" id="PF00135"/>
    </source>
</evidence>